<evidence type="ECO:0000256" key="1">
    <source>
        <dbReference type="SAM" id="Phobius"/>
    </source>
</evidence>
<accession>A0A6N8HCP5</accession>
<keyword evidence="1" id="KW-0472">Membrane</keyword>
<name>A0A6N8HCP5_9FLAO</name>
<dbReference type="EMBL" id="WOWP01000001">
    <property type="protein sequence ID" value="MUV02228.1"/>
    <property type="molecule type" value="Genomic_DNA"/>
</dbReference>
<gene>
    <name evidence="2" type="ORF">GN157_00760</name>
</gene>
<proteinExistence type="predicted"/>
<comment type="caution">
    <text evidence="2">The sequence shown here is derived from an EMBL/GenBank/DDBJ whole genome shotgun (WGS) entry which is preliminary data.</text>
</comment>
<dbReference type="AlphaFoldDB" id="A0A6N8HCP5"/>
<keyword evidence="1" id="KW-1133">Transmembrane helix</keyword>
<feature type="transmembrane region" description="Helical" evidence="1">
    <location>
        <begin position="25"/>
        <end position="44"/>
    </location>
</feature>
<dbReference type="Proteomes" id="UP000433945">
    <property type="component" value="Unassembled WGS sequence"/>
</dbReference>
<organism evidence="2 3">
    <name type="scientific">Flavobacterium rakeshii</name>
    <dbReference type="NCBI Taxonomy" id="1038845"/>
    <lineage>
        <taxon>Bacteria</taxon>
        <taxon>Pseudomonadati</taxon>
        <taxon>Bacteroidota</taxon>
        <taxon>Flavobacteriia</taxon>
        <taxon>Flavobacteriales</taxon>
        <taxon>Flavobacteriaceae</taxon>
        <taxon>Flavobacterium</taxon>
    </lineage>
</organism>
<evidence type="ECO:0000313" key="2">
    <source>
        <dbReference type="EMBL" id="MUV02228.1"/>
    </source>
</evidence>
<keyword evidence="3" id="KW-1185">Reference proteome</keyword>
<protein>
    <submittedName>
        <fullName evidence="2">Uncharacterized protein</fullName>
    </submittedName>
</protein>
<dbReference type="RefSeq" id="WP_157481232.1">
    <property type="nucleotide sequence ID" value="NZ_WOWP01000001.1"/>
</dbReference>
<feature type="transmembrane region" description="Helical" evidence="1">
    <location>
        <begin position="56"/>
        <end position="73"/>
    </location>
</feature>
<feature type="transmembrane region" description="Helical" evidence="1">
    <location>
        <begin position="126"/>
        <end position="151"/>
    </location>
</feature>
<reference evidence="2 3" key="1">
    <citation type="submission" date="2019-12" db="EMBL/GenBank/DDBJ databases">
        <authorList>
            <person name="Sun J.-Q."/>
        </authorList>
    </citation>
    <scope>NUCLEOTIDE SEQUENCE [LARGE SCALE GENOMIC DNA]</scope>
    <source>
        <strain evidence="2 3">JCM 17928</strain>
    </source>
</reference>
<evidence type="ECO:0000313" key="3">
    <source>
        <dbReference type="Proteomes" id="UP000433945"/>
    </source>
</evidence>
<sequence>MEDLIKEEEFTKDSEPSLWNQYKTFNIIAASLPFIGILIEYILYKSNQTSDIELTSYWSVLLFILLPFVAVFSKKYSLKLSYSKLLHVLTNLAICFYVPFIILKIISYYLGNDSFIQVTGSLLSEIIINVLLMQFIAFFDSLILHLIIAFINTVTKPKN</sequence>
<feature type="transmembrane region" description="Helical" evidence="1">
    <location>
        <begin position="85"/>
        <end position="106"/>
    </location>
</feature>
<keyword evidence="1" id="KW-0812">Transmembrane</keyword>